<name>U4UGN9_DENPD</name>
<dbReference type="PANTHER" id="PTHR33332">
    <property type="entry name" value="REVERSE TRANSCRIPTASE DOMAIN-CONTAINING PROTEIN"/>
    <property type="match status" value="1"/>
</dbReference>
<protein>
    <recommendedName>
        <fullName evidence="1">Reverse transcriptase domain-containing protein</fullName>
    </recommendedName>
</protein>
<reference evidence="2 3" key="1">
    <citation type="journal article" date="2013" name="Genome Biol.">
        <title>Draft genome of the mountain pine beetle, Dendroctonus ponderosae Hopkins, a major forest pest.</title>
        <authorList>
            <person name="Keeling C.I."/>
            <person name="Yuen M.M."/>
            <person name="Liao N.Y."/>
            <person name="Docking T.R."/>
            <person name="Chan S.K."/>
            <person name="Taylor G.A."/>
            <person name="Palmquist D.L."/>
            <person name="Jackman S.D."/>
            <person name="Nguyen A."/>
            <person name="Li M."/>
            <person name="Henderson H."/>
            <person name="Janes J.K."/>
            <person name="Zhao Y."/>
            <person name="Pandoh P."/>
            <person name="Moore R."/>
            <person name="Sperling F.A."/>
            <person name="Huber D.P."/>
            <person name="Birol I."/>
            <person name="Jones S.J."/>
            <person name="Bohlmann J."/>
        </authorList>
    </citation>
    <scope>NUCLEOTIDE SEQUENCE</scope>
</reference>
<proteinExistence type="predicted"/>
<dbReference type="AlphaFoldDB" id="U4UGN9"/>
<accession>U4UGN9</accession>
<dbReference type="STRING" id="77166.U4UGN9"/>
<evidence type="ECO:0000313" key="3">
    <source>
        <dbReference type="Proteomes" id="UP000030742"/>
    </source>
</evidence>
<evidence type="ECO:0000313" key="2">
    <source>
        <dbReference type="EMBL" id="ERL93144.1"/>
    </source>
</evidence>
<dbReference type="Pfam" id="PF00078">
    <property type="entry name" value="RVT_1"/>
    <property type="match status" value="1"/>
</dbReference>
<dbReference type="EMBL" id="KB632347">
    <property type="protein sequence ID" value="ERL93144.1"/>
    <property type="molecule type" value="Genomic_DNA"/>
</dbReference>
<organism evidence="2 3">
    <name type="scientific">Dendroctonus ponderosae</name>
    <name type="common">Mountain pine beetle</name>
    <dbReference type="NCBI Taxonomy" id="77166"/>
    <lineage>
        <taxon>Eukaryota</taxon>
        <taxon>Metazoa</taxon>
        <taxon>Ecdysozoa</taxon>
        <taxon>Arthropoda</taxon>
        <taxon>Hexapoda</taxon>
        <taxon>Insecta</taxon>
        <taxon>Pterygota</taxon>
        <taxon>Neoptera</taxon>
        <taxon>Endopterygota</taxon>
        <taxon>Coleoptera</taxon>
        <taxon>Polyphaga</taxon>
        <taxon>Cucujiformia</taxon>
        <taxon>Curculionidae</taxon>
        <taxon>Scolytinae</taxon>
        <taxon>Dendroctonus</taxon>
    </lineage>
</organism>
<dbReference type="InterPro" id="IPR000477">
    <property type="entry name" value="RT_dom"/>
</dbReference>
<feature type="domain" description="Reverse transcriptase" evidence="1">
    <location>
        <begin position="1"/>
        <end position="190"/>
    </location>
</feature>
<gene>
    <name evidence="2" type="ORF">D910_10443</name>
</gene>
<sequence>MYPLTEQEIARCIDSVPGLDDSFKKSLIVPVYKSGSKNLIENYRPISLINNFAKLLEKCLKQYGLRGQGIEIFQSYLSYREQYVKVNNQISSSLNIKMGILQGTILGPILFISYIKCLLGLNMNGKIVSYADDTALIFSGVSWDEVKKKAMDGMDVVKQWLDSHKLSLNVAKTHFIPFSITKANRPHFSLVSQINPDLKIKAVSKPFKSFDTVLQRHLQKMSNSCDSFEWKFRCPAV</sequence>
<dbReference type="Proteomes" id="UP000030742">
    <property type="component" value="Unassembled WGS sequence"/>
</dbReference>
<dbReference type="PROSITE" id="PS50878">
    <property type="entry name" value="RT_POL"/>
    <property type="match status" value="1"/>
</dbReference>
<evidence type="ECO:0000259" key="1">
    <source>
        <dbReference type="PROSITE" id="PS50878"/>
    </source>
</evidence>